<dbReference type="GO" id="GO:0005886">
    <property type="term" value="C:plasma membrane"/>
    <property type="evidence" value="ECO:0007669"/>
    <property type="project" value="UniProtKB-SubCell"/>
</dbReference>
<dbReference type="Pfam" id="PF00361">
    <property type="entry name" value="Proton_antipo_M"/>
    <property type="match status" value="1"/>
</dbReference>
<feature type="transmembrane region" description="Helical" evidence="11">
    <location>
        <begin position="178"/>
        <end position="203"/>
    </location>
</feature>
<dbReference type="AlphaFoldDB" id="A0A6B0TS83"/>
<evidence type="ECO:0000256" key="5">
    <source>
        <dbReference type="ARBA" id="ARBA00022475"/>
    </source>
</evidence>
<evidence type="ECO:0000256" key="6">
    <source>
        <dbReference type="ARBA" id="ARBA00022692"/>
    </source>
</evidence>
<gene>
    <name evidence="16" type="ORF">GSH16_00335</name>
</gene>
<evidence type="ECO:0000256" key="9">
    <source>
        <dbReference type="ARBA" id="ARBA00023136"/>
    </source>
</evidence>
<evidence type="ECO:0000259" key="12">
    <source>
        <dbReference type="Pfam" id="PF00361"/>
    </source>
</evidence>
<feature type="transmembrane region" description="Helical" evidence="11">
    <location>
        <begin position="649"/>
        <end position="669"/>
    </location>
</feature>
<evidence type="ECO:0000256" key="3">
    <source>
        <dbReference type="ARBA" id="ARBA00022448"/>
    </source>
</evidence>
<dbReference type="EMBL" id="WUWG01000001">
    <property type="protein sequence ID" value="MXU63873.1"/>
    <property type="molecule type" value="Genomic_DNA"/>
</dbReference>
<keyword evidence="17" id="KW-1185">Reference proteome</keyword>
<feature type="transmembrane region" description="Helical" evidence="11">
    <location>
        <begin position="82"/>
        <end position="99"/>
    </location>
</feature>
<feature type="transmembrane region" description="Helical" evidence="11">
    <location>
        <begin position="340"/>
        <end position="359"/>
    </location>
</feature>
<evidence type="ECO:0000256" key="4">
    <source>
        <dbReference type="ARBA" id="ARBA00022449"/>
    </source>
</evidence>
<accession>A0A6B0TS83</accession>
<keyword evidence="6 10" id="KW-0812">Transmembrane</keyword>
<dbReference type="PRINTS" id="PR01434">
    <property type="entry name" value="NADHDHGNASE5"/>
</dbReference>
<dbReference type="RefSeq" id="WP_160850872.1">
    <property type="nucleotide sequence ID" value="NZ_WUWG01000001.1"/>
</dbReference>
<evidence type="ECO:0000256" key="1">
    <source>
        <dbReference type="ARBA" id="ARBA00002378"/>
    </source>
</evidence>
<feature type="transmembrane region" description="Helical" evidence="11">
    <location>
        <begin position="565"/>
        <end position="583"/>
    </location>
</feature>
<feature type="transmembrane region" description="Helical" evidence="11">
    <location>
        <begin position="421"/>
        <end position="442"/>
    </location>
</feature>
<dbReference type="InterPro" id="IPR025383">
    <property type="entry name" value="MrpA_C/MbhD"/>
</dbReference>
<feature type="transmembrane region" description="Helical" evidence="11">
    <location>
        <begin position="619"/>
        <end position="637"/>
    </location>
</feature>
<reference evidence="16 17" key="1">
    <citation type="submission" date="2019-12" db="EMBL/GenBank/DDBJ databases">
        <title>Strain KN286 was isolated from seawater, which was collected from Caroline Seamount in the tropical western Pacific.</title>
        <authorList>
            <person name="Wang Q."/>
        </authorList>
    </citation>
    <scope>NUCLEOTIDE SEQUENCE [LARGE SCALE GENOMIC DNA]</scope>
    <source>
        <strain evidence="16 17">KN286</strain>
    </source>
</reference>
<keyword evidence="9 11" id="KW-0472">Membrane</keyword>
<dbReference type="Proteomes" id="UP000436016">
    <property type="component" value="Unassembled WGS sequence"/>
</dbReference>
<dbReference type="Pfam" id="PF20501">
    <property type="entry name" value="MbhE"/>
    <property type="match status" value="1"/>
</dbReference>
<keyword evidence="5" id="KW-1003">Cell membrane</keyword>
<sequence length="733" mass="78395">MRFLPALLAFMATAWFWSFLPAISAGETRSWAWAWLPDQGVELALRIDGLSLLFALLITGIGTLIFLYTAAYFRNDDRLPRLLTLLMLFGISMLGLVLADDAISLFVFWEGTTVTSFLLVGFDHNRRYARASALQALIITGLGGLALLAGLIILGQFAGTYRLSEMVLMGDAIRASEIYIAATIFVLLGCFTKSAQFPFHFWLPGAMAAPTPVSAYLHSATMVKAGVYLLMRMSPALGGTEIWMWSLTICGAITMIVGSVWAMKQDDLKLMLAHTTLMGLGALVMLLGSGTKEAAKAAVLFLLVHALYKAALFLSVGILDKQAGSRMVDDLGGLRGAMPLSFAIAALAALSMAGFPPFIGFIGKEVIYESALHSAASPLLVTGSALAANIMMVACAGLVAIKPYFGERRAQKNPGDPVFGLWFGPAVLAALGLWFGLFPAALGHDLLEPALGAVTGKAAEVKLYLWHGVNLPFLLSLLTFAAGIGLFLVIGAVRRALQAARVPGAEDGYDLGLAGIDRLSAWVTRSLQGGRMTVYLKLSFAVFAGVIWMAILMSNTELSRPDFRVPLFQFGVVVLILVSTVVVTFTPSRLIAICALGGVGSGIAMLFVMYGAIDVAMTQLLVEILVVVFFAIALLQLPRTPISLGFRPFDMALSVALGLGVIVTLWAVLGTELNLYLTEYFEKYSAPKALGRNIVNVILVDFRALDTLGEVSVVLIAAIAAVAVMRAGREARK</sequence>
<evidence type="ECO:0000256" key="7">
    <source>
        <dbReference type="ARBA" id="ARBA00022989"/>
    </source>
</evidence>
<keyword evidence="4" id="KW-0050">Antiport</keyword>
<dbReference type="PANTHER" id="PTHR43373:SF1">
    <property type="entry name" value="NA(+)_H(+) ANTIPORTER SUBUNIT A"/>
    <property type="match status" value="1"/>
</dbReference>
<feature type="domain" description="MrpA C-terminal/MbhD" evidence="14">
    <location>
        <begin position="574"/>
        <end position="639"/>
    </location>
</feature>
<evidence type="ECO:0000256" key="2">
    <source>
        <dbReference type="ARBA" id="ARBA00004651"/>
    </source>
</evidence>
<feature type="transmembrane region" description="Helical" evidence="11">
    <location>
        <begin position="270"/>
        <end position="291"/>
    </location>
</feature>
<evidence type="ECO:0000313" key="17">
    <source>
        <dbReference type="Proteomes" id="UP000436016"/>
    </source>
</evidence>
<feature type="transmembrane region" description="Helical" evidence="11">
    <location>
        <begin position="711"/>
        <end position="728"/>
    </location>
</feature>
<evidence type="ECO:0000256" key="10">
    <source>
        <dbReference type="RuleBase" id="RU000320"/>
    </source>
</evidence>
<dbReference type="InterPro" id="IPR001750">
    <property type="entry name" value="ND/Mrp_TM"/>
</dbReference>
<keyword evidence="8" id="KW-0406">Ion transport</keyword>
<dbReference type="InterPro" id="IPR046806">
    <property type="entry name" value="MrpA_C/MbhE"/>
</dbReference>
<dbReference type="GO" id="GO:0015297">
    <property type="term" value="F:antiporter activity"/>
    <property type="evidence" value="ECO:0007669"/>
    <property type="project" value="UniProtKB-KW"/>
</dbReference>
<comment type="subcellular location">
    <subcellularLocation>
        <location evidence="2">Cell membrane</location>
        <topology evidence="2">Multi-pass membrane protein</topology>
    </subcellularLocation>
    <subcellularLocation>
        <location evidence="10">Membrane</location>
        <topology evidence="10">Multi-pass membrane protein</topology>
    </subcellularLocation>
</comment>
<feature type="domain" description="MrpA C-terminal/MbhE" evidence="15">
    <location>
        <begin position="648"/>
        <end position="732"/>
    </location>
</feature>
<feature type="transmembrane region" description="Helical" evidence="11">
    <location>
        <begin position="590"/>
        <end position="613"/>
    </location>
</feature>
<comment type="caution">
    <text evidence="16">The sequence shown here is derived from an EMBL/GenBank/DDBJ whole genome shotgun (WGS) entry which is preliminary data.</text>
</comment>
<feature type="transmembrane region" description="Helical" evidence="11">
    <location>
        <begin position="534"/>
        <end position="553"/>
    </location>
</feature>
<feature type="transmembrane region" description="Helical" evidence="11">
    <location>
        <begin position="297"/>
        <end position="319"/>
    </location>
</feature>
<protein>
    <submittedName>
        <fullName evidence="16">DUF4040 domain-containing protein</fullName>
    </submittedName>
</protein>
<feature type="transmembrane region" description="Helical" evidence="11">
    <location>
        <begin position="379"/>
        <end position="401"/>
    </location>
</feature>
<evidence type="ECO:0000259" key="13">
    <source>
        <dbReference type="Pfam" id="PF00662"/>
    </source>
</evidence>
<evidence type="ECO:0000313" key="16">
    <source>
        <dbReference type="EMBL" id="MXU63873.1"/>
    </source>
</evidence>
<dbReference type="PANTHER" id="PTHR43373">
    <property type="entry name" value="NA(+)/H(+) ANTIPORTER SUBUNIT"/>
    <property type="match status" value="1"/>
</dbReference>
<dbReference type="InterPro" id="IPR042106">
    <property type="entry name" value="Nuo/plastoQ_OxRdtase_6_NuoJ"/>
</dbReference>
<feature type="transmembrane region" description="Helical" evidence="11">
    <location>
        <begin position="49"/>
        <end position="70"/>
    </location>
</feature>
<dbReference type="InterPro" id="IPR001516">
    <property type="entry name" value="Proton_antipo_N"/>
</dbReference>
<dbReference type="Pfam" id="PF00662">
    <property type="entry name" value="Proton_antipo_N"/>
    <property type="match status" value="1"/>
</dbReference>
<evidence type="ECO:0000256" key="8">
    <source>
        <dbReference type="ARBA" id="ARBA00023065"/>
    </source>
</evidence>
<feature type="domain" description="NADH:quinone oxidoreductase/Mrp antiporter transmembrane" evidence="12">
    <location>
        <begin position="99"/>
        <end position="384"/>
    </location>
</feature>
<feature type="transmembrane region" description="Helical" evidence="11">
    <location>
        <begin position="243"/>
        <end position="263"/>
    </location>
</feature>
<dbReference type="Pfam" id="PF13244">
    <property type="entry name" value="MbhD"/>
    <property type="match status" value="1"/>
</dbReference>
<dbReference type="Gene3D" id="1.20.120.1200">
    <property type="entry name" value="NADH-ubiquinone/plastoquinone oxidoreductase chain 6, subunit NuoJ"/>
    <property type="match status" value="1"/>
</dbReference>
<evidence type="ECO:0000256" key="11">
    <source>
        <dbReference type="SAM" id="Phobius"/>
    </source>
</evidence>
<feature type="domain" description="NADH-Ubiquinone oxidoreductase (complex I) chain 5 N-terminal" evidence="13">
    <location>
        <begin position="40"/>
        <end position="81"/>
    </location>
</feature>
<feature type="transmembrane region" description="Helical" evidence="11">
    <location>
        <begin position="134"/>
        <end position="158"/>
    </location>
</feature>
<proteinExistence type="predicted"/>
<comment type="function">
    <text evidence="1">NDH-1 shuttles electrons from NADH, via FMN and iron-sulfur (Fe-S) centers, to quinones in the respiratory chain. The immediate electron acceptor for the enzyme in this species is believed to be ubiquinone. Couples the redox reaction to proton translocation (for every two electrons transferred, four hydrogen ions are translocated across the cytoplasmic membrane), and thus conserves the redox energy in a proton gradient.</text>
</comment>
<dbReference type="InterPro" id="IPR050616">
    <property type="entry name" value="CPA3_Na-H_Antiporter_A"/>
</dbReference>
<keyword evidence="3" id="KW-0813">Transport</keyword>
<evidence type="ECO:0000259" key="15">
    <source>
        <dbReference type="Pfam" id="PF20501"/>
    </source>
</evidence>
<name>A0A6B0TS83_9RHOB</name>
<organism evidence="16 17">
    <name type="scientific">Oceanomicrobium pacificus</name>
    <dbReference type="NCBI Taxonomy" id="2692916"/>
    <lineage>
        <taxon>Bacteria</taxon>
        <taxon>Pseudomonadati</taxon>
        <taxon>Pseudomonadota</taxon>
        <taxon>Alphaproteobacteria</taxon>
        <taxon>Rhodobacterales</taxon>
        <taxon>Paracoccaceae</taxon>
        <taxon>Oceanomicrobium</taxon>
    </lineage>
</organism>
<evidence type="ECO:0000259" key="14">
    <source>
        <dbReference type="Pfam" id="PF13244"/>
    </source>
</evidence>
<dbReference type="GO" id="GO:0006811">
    <property type="term" value="P:monoatomic ion transport"/>
    <property type="evidence" value="ECO:0007669"/>
    <property type="project" value="UniProtKB-KW"/>
</dbReference>
<feature type="transmembrane region" description="Helical" evidence="11">
    <location>
        <begin position="473"/>
        <end position="493"/>
    </location>
</feature>
<keyword evidence="7 11" id="KW-1133">Transmembrane helix</keyword>
<feature type="transmembrane region" description="Helical" evidence="11">
    <location>
        <begin position="105"/>
        <end position="122"/>
    </location>
</feature>